<evidence type="ECO:0000259" key="3">
    <source>
        <dbReference type="Pfam" id="PF12690"/>
    </source>
</evidence>
<dbReference type="RefSeq" id="WP_290401723.1">
    <property type="nucleotide sequence ID" value="NZ_JAUHLN010000006.1"/>
</dbReference>
<dbReference type="EMBL" id="JAUHLN010000006">
    <property type="protein sequence ID" value="MDN4075614.1"/>
    <property type="molecule type" value="Genomic_DNA"/>
</dbReference>
<dbReference type="Gene3D" id="2.60.40.2360">
    <property type="entry name" value="Intracellular proteinase inhibitor BsuPI"/>
    <property type="match status" value="1"/>
</dbReference>
<dbReference type="InterPro" id="IPR038144">
    <property type="entry name" value="IPI"/>
</dbReference>
<sequence>MTLKTWLLIFGMLFVLAGCGTTEKNEAEKGDPVMGDGKKQEQKKDEPKRNNGGGIVAGAIEPKLTVLEQKSGSTLLRYELKNQTEQVKTFEFTSGKKFDYIIKNKEGKKVYQYSQDHMFTQALSKITIRQGETYTQDILVKNLPAGMYTIEIWLTAKSEDNDFLQKQTFEIK</sequence>
<dbReference type="InterPro" id="IPR020481">
    <property type="entry name" value="Intracell_prot_inh_BsuPI"/>
</dbReference>
<evidence type="ECO:0000256" key="1">
    <source>
        <dbReference type="SAM" id="MobiDB-lite"/>
    </source>
</evidence>
<keyword evidence="5" id="KW-1185">Reference proteome</keyword>
<reference evidence="4" key="1">
    <citation type="submission" date="2023-06" db="EMBL/GenBank/DDBJ databases">
        <title>Draft Genome Sequences of Representative Paenibacillus Polymyxa, Bacillus cereus, Fictibacillus sp., and Brevibacillus agri Strains Isolated from Amazonian Dark Earth.</title>
        <authorList>
            <person name="Pellegrinetti T.A."/>
            <person name="Cunha I.C.M."/>
            <person name="Chaves M.G."/>
            <person name="Freitas A.S."/>
            <person name="Silva A.V.R."/>
            <person name="Tsai S.M."/>
            <person name="Mendes L.W."/>
        </authorList>
    </citation>
    <scope>NUCLEOTIDE SEQUENCE</scope>
    <source>
        <strain evidence="4">CENA-BCM004</strain>
    </source>
</reference>
<dbReference type="PROSITE" id="PS51257">
    <property type="entry name" value="PROKAR_LIPOPROTEIN"/>
    <property type="match status" value="1"/>
</dbReference>
<keyword evidence="2" id="KW-0732">Signal</keyword>
<feature type="signal peptide" evidence="2">
    <location>
        <begin position="1"/>
        <end position="17"/>
    </location>
</feature>
<comment type="caution">
    <text evidence="4">The sequence shown here is derived from an EMBL/GenBank/DDBJ whole genome shotgun (WGS) entry which is preliminary data.</text>
</comment>
<feature type="chain" id="PRO_5045683854" description="Intracellular proteinase inhibitor BsuPI domain-containing protein" evidence="2">
    <location>
        <begin position="18"/>
        <end position="172"/>
    </location>
</feature>
<feature type="domain" description="Intracellular proteinase inhibitor BsuPI" evidence="3">
    <location>
        <begin position="68"/>
        <end position="158"/>
    </location>
</feature>
<feature type="compositionally biased region" description="Basic and acidic residues" evidence="1">
    <location>
        <begin position="25"/>
        <end position="49"/>
    </location>
</feature>
<accession>A0ABT8ECH3</accession>
<proteinExistence type="predicted"/>
<gene>
    <name evidence="4" type="ORF">QYF49_21885</name>
</gene>
<feature type="region of interest" description="Disordered" evidence="1">
    <location>
        <begin position="25"/>
        <end position="54"/>
    </location>
</feature>
<protein>
    <recommendedName>
        <fullName evidence="3">Intracellular proteinase inhibitor BsuPI domain-containing protein</fullName>
    </recommendedName>
</protein>
<name>A0ABT8ECH3_9BACL</name>
<dbReference type="Pfam" id="PF12690">
    <property type="entry name" value="BsuPI"/>
    <property type="match status" value="1"/>
</dbReference>
<organism evidence="4 5">
    <name type="scientific">Fictibacillus terranigra</name>
    <dbReference type="NCBI Taxonomy" id="3058424"/>
    <lineage>
        <taxon>Bacteria</taxon>
        <taxon>Bacillati</taxon>
        <taxon>Bacillota</taxon>
        <taxon>Bacilli</taxon>
        <taxon>Bacillales</taxon>
        <taxon>Fictibacillaceae</taxon>
        <taxon>Fictibacillus</taxon>
    </lineage>
</organism>
<evidence type="ECO:0000256" key="2">
    <source>
        <dbReference type="SAM" id="SignalP"/>
    </source>
</evidence>
<evidence type="ECO:0000313" key="5">
    <source>
        <dbReference type="Proteomes" id="UP001168694"/>
    </source>
</evidence>
<evidence type="ECO:0000313" key="4">
    <source>
        <dbReference type="EMBL" id="MDN4075614.1"/>
    </source>
</evidence>
<dbReference type="Proteomes" id="UP001168694">
    <property type="component" value="Unassembled WGS sequence"/>
</dbReference>